<reference evidence="2" key="1">
    <citation type="journal article" date="2014" name="Int. J. Syst. Evol. Microbiol.">
        <title>Complete genome sequence of Corynebacterium casei LMG S-19264T (=DSM 44701T), isolated from a smear-ripened cheese.</title>
        <authorList>
            <consortium name="US DOE Joint Genome Institute (JGI-PGF)"/>
            <person name="Walter F."/>
            <person name="Albersmeier A."/>
            <person name="Kalinowski J."/>
            <person name="Ruckert C."/>
        </authorList>
    </citation>
    <scope>NUCLEOTIDE SEQUENCE</scope>
    <source>
        <strain evidence="2">CGMCC 1.12777</strain>
    </source>
</reference>
<feature type="transmembrane region" description="Helical" evidence="1">
    <location>
        <begin position="81"/>
        <end position="102"/>
    </location>
</feature>
<name>A0A8J2ZQS1_9BACL</name>
<gene>
    <name evidence="2" type="ORF">GCM10007096_00990</name>
</gene>
<reference evidence="2" key="2">
    <citation type="submission" date="2020-09" db="EMBL/GenBank/DDBJ databases">
        <authorList>
            <person name="Sun Q."/>
            <person name="Zhou Y."/>
        </authorList>
    </citation>
    <scope>NUCLEOTIDE SEQUENCE</scope>
    <source>
        <strain evidence="2">CGMCC 1.12777</strain>
    </source>
</reference>
<dbReference type="AlphaFoldDB" id="A0A8J2ZQS1"/>
<sequence length="186" mass="20477">MTKERFLKELEASLKRLTAAEREDILRDYKEHFAFGLEEGKTEEEIASGLGSPQHIAKELLAEYHLEKLEATATTGNIMRAVWAVIGLSFFNLIIVLGPFIGFAGVVIAGWAVGVSFILSPLLVLIDLAITPSAFNLFNLFSSILLCGLGIFILVGMLHATKYIAKGFIRYLKYNASLVKGGLKRD</sequence>
<keyword evidence="1" id="KW-0812">Transmembrane</keyword>
<evidence type="ECO:0000313" key="2">
    <source>
        <dbReference type="EMBL" id="GGH73604.1"/>
    </source>
</evidence>
<keyword evidence="1" id="KW-0472">Membrane</keyword>
<dbReference type="Proteomes" id="UP000656813">
    <property type="component" value="Unassembled WGS sequence"/>
</dbReference>
<keyword evidence="1" id="KW-1133">Transmembrane helix</keyword>
<keyword evidence="3" id="KW-1185">Reference proteome</keyword>
<proteinExistence type="predicted"/>
<dbReference type="Pfam" id="PF22564">
    <property type="entry name" value="HAAS"/>
    <property type="match status" value="1"/>
</dbReference>
<protein>
    <recommendedName>
        <fullName evidence="4">DUF1700 domain-containing protein</fullName>
    </recommendedName>
</protein>
<organism evidence="2 3">
    <name type="scientific">Pullulanibacillus pueri</name>
    <dbReference type="NCBI Taxonomy" id="1437324"/>
    <lineage>
        <taxon>Bacteria</taxon>
        <taxon>Bacillati</taxon>
        <taxon>Bacillota</taxon>
        <taxon>Bacilli</taxon>
        <taxon>Bacillales</taxon>
        <taxon>Sporolactobacillaceae</taxon>
        <taxon>Pullulanibacillus</taxon>
    </lineage>
</organism>
<evidence type="ECO:0000313" key="3">
    <source>
        <dbReference type="Proteomes" id="UP000656813"/>
    </source>
</evidence>
<accession>A0A8J2ZQS1</accession>
<comment type="caution">
    <text evidence="2">The sequence shown here is derived from an EMBL/GenBank/DDBJ whole genome shotgun (WGS) entry which is preliminary data.</text>
</comment>
<feature type="transmembrane region" description="Helical" evidence="1">
    <location>
        <begin position="137"/>
        <end position="158"/>
    </location>
</feature>
<dbReference type="EMBL" id="BMFV01000001">
    <property type="protein sequence ID" value="GGH73604.1"/>
    <property type="molecule type" value="Genomic_DNA"/>
</dbReference>
<dbReference type="RefSeq" id="WP_188494986.1">
    <property type="nucleotide sequence ID" value="NZ_BMFV01000001.1"/>
</dbReference>
<evidence type="ECO:0008006" key="4">
    <source>
        <dbReference type="Google" id="ProtNLM"/>
    </source>
</evidence>
<feature type="transmembrane region" description="Helical" evidence="1">
    <location>
        <begin position="108"/>
        <end position="130"/>
    </location>
</feature>
<evidence type="ECO:0000256" key="1">
    <source>
        <dbReference type="SAM" id="Phobius"/>
    </source>
</evidence>